<proteinExistence type="predicted"/>
<evidence type="ECO:0000313" key="2">
    <source>
        <dbReference type="EMBL" id="SJZ58789.1"/>
    </source>
</evidence>
<dbReference type="AlphaFoldDB" id="A0A1T4LVM7"/>
<dbReference type="InterPro" id="IPR038312">
    <property type="entry name" value="DUF5063_sf"/>
</dbReference>
<feature type="compositionally biased region" description="Acidic residues" evidence="1">
    <location>
        <begin position="217"/>
        <end position="233"/>
    </location>
</feature>
<reference evidence="2 3" key="1">
    <citation type="submission" date="2017-02" db="EMBL/GenBank/DDBJ databases">
        <authorList>
            <person name="Peterson S.W."/>
        </authorList>
    </citation>
    <scope>NUCLEOTIDE SEQUENCE [LARGE SCALE GENOMIC DNA]</scope>
    <source>
        <strain evidence="2 3">ATCC 700135</strain>
    </source>
</reference>
<evidence type="ECO:0008006" key="4">
    <source>
        <dbReference type="Google" id="ProtNLM"/>
    </source>
</evidence>
<dbReference type="InterPro" id="IPR032025">
    <property type="entry name" value="DUF5063"/>
</dbReference>
<protein>
    <recommendedName>
        <fullName evidence="4">DUF5063 domain-containing protein</fullName>
    </recommendedName>
</protein>
<sequence length="233" mass="27191">MTYVRNTKEVGEQICFLSQNSRAIRRYFINFVLQYLDHHRMNKNIYRDEIIAFVTQAVRYCALLAPDASQKWDTETITNCRKILATLYATALSLPAMATDPFASLERVVTEQDYERVKRLLEAVFAEEDMFLDTEVYDMVYSETPIGMSLSELMADLYQYLMDAMWVYREGVESLKEQAIAEIAYTFRYEWGTKLLTVLRQLHRIDANTSEGNTGYDSDEWGDEDLSELYDEA</sequence>
<dbReference type="Gene3D" id="1.20.120.1550">
    <property type="entry name" value="Protein of unknown function DUF5063"/>
    <property type="match status" value="1"/>
</dbReference>
<gene>
    <name evidence="2" type="ORF">SAMN02745205_01287</name>
</gene>
<evidence type="ECO:0000313" key="3">
    <source>
        <dbReference type="Proteomes" id="UP000189956"/>
    </source>
</evidence>
<accession>A0A1T4LVM7</accession>
<dbReference type="Pfam" id="PF16702">
    <property type="entry name" value="DUF5063"/>
    <property type="match status" value="1"/>
</dbReference>
<dbReference type="EMBL" id="FUWL01000009">
    <property type="protein sequence ID" value="SJZ58789.1"/>
    <property type="molecule type" value="Genomic_DNA"/>
</dbReference>
<name>A0A1T4LVM7_PORCN</name>
<evidence type="ECO:0000256" key="1">
    <source>
        <dbReference type="SAM" id="MobiDB-lite"/>
    </source>
</evidence>
<feature type="region of interest" description="Disordered" evidence="1">
    <location>
        <begin position="213"/>
        <end position="233"/>
    </location>
</feature>
<organism evidence="2 3">
    <name type="scientific">Porphyromonas cangingivalis</name>
    <dbReference type="NCBI Taxonomy" id="36874"/>
    <lineage>
        <taxon>Bacteria</taxon>
        <taxon>Pseudomonadati</taxon>
        <taxon>Bacteroidota</taxon>
        <taxon>Bacteroidia</taxon>
        <taxon>Bacteroidales</taxon>
        <taxon>Porphyromonadaceae</taxon>
        <taxon>Porphyromonas</taxon>
    </lineage>
</organism>
<dbReference type="Proteomes" id="UP000189956">
    <property type="component" value="Unassembled WGS sequence"/>
</dbReference>